<sequence length="197" mass="21147">MIRMILASIASGAAVGYFLEPAFLIEHQGFLIDSLICVVLVAIGYEFGRGENPFKDIRKLGWKVFVVPIMIALGTLLVGGLSGLIVGISFKDAMAVSAGFGWYSLNAVLLADYSRELSAISFLSNMVRETVGILLIPIVARYIGYIEAVAVPGISAMDLCLPIIEQSTNKNIIIYAILSGTLMAILVPVLTPLIIQL</sequence>
<dbReference type="Proteomes" id="UP000199208">
    <property type="component" value="Unassembled WGS sequence"/>
</dbReference>
<dbReference type="PANTHER" id="PTHR35804:SF1">
    <property type="entry name" value="LYSINE EXPORTER LYSO"/>
    <property type="match status" value="1"/>
</dbReference>
<name>A0A1G5S1Y7_9FIRM</name>
<dbReference type="InterPro" id="IPR005642">
    <property type="entry name" value="LysO"/>
</dbReference>
<gene>
    <name evidence="2" type="ORF">SAMN03080599_01975</name>
</gene>
<evidence type="ECO:0008006" key="4">
    <source>
        <dbReference type="Google" id="ProtNLM"/>
    </source>
</evidence>
<keyword evidence="1" id="KW-0472">Membrane</keyword>
<feature type="transmembrane region" description="Helical" evidence="1">
    <location>
        <begin position="60"/>
        <end position="87"/>
    </location>
</feature>
<dbReference type="OrthoDB" id="371078at2"/>
<dbReference type="PANTHER" id="PTHR35804">
    <property type="entry name" value="LYSINE EXPORTER LYSO"/>
    <property type="match status" value="1"/>
</dbReference>
<keyword evidence="1" id="KW-1133">Transmembrane helix</keyword>
<dbReference type="Pfam" id="PF03956">
    <property type="entry name" value="Lys_export"/>
    <property type="match status" value="1"/>
</dbReference>
<feature type="transmembrane region" description="Helical" evidence="1">
    <location>
        <begin position="28"/>
        <end position="48"/>
    </location>
</feature>
<protein>
    <recommendedName>
        <fullName evidence="4">Lysine exporter LysO family protein</fullName>
    </recommendedName>
</protein>
<dbReference type="RefSeq" id="WP_092591018.1">
    <property type="nucleotide sequence ID" value="NZ_FMWL01000009.1"/>
</dbReference>
<dbReference type="AlphaFoldDB" id="A0A1G5S1Y7"/>
<accession>A0A1G5S1Y7</accession>
<feature type="transmembrane region" description="Helical" evidence="1">
    <location>
        <begin position="172"/>
        <end position="195"/>
    </location>
</feature>
<evidence type="ECO:0000256" key="1">
    <source>
        <dbReference type="SAM" id="Phobius"/>
    </source>
</evidence>
<dbReference type="EMBL" id="FMWL01000009">
    <property type="protein sequence ID" value="SCZ79850.1"/>
    <property type="molecule type" value="Genomic_DNA"/>
</dbReference>
<dbReference type="GO" id="GO:0015661">
    <property type="term" value="F:L-lysine efflux transmembrane transporter activity"/>
    <property type="evidence" value="ECO:0007669"/>
    <property type="project" value="InterPro"/>
</dbReference>
<dbReference type="STRING" id="1120920.SAMN03080599_01975"/>
<keyword evidence="3" id="KW-1185">Reference proteome</keyword>
<feature type="transmembrane region" description="Helical" evidence="1">
    <location>
        <begin position="93"/>
        <end position="111"/>
    </location>
</feature>
<evidence type="ECO:0000313" key="3">
    <source>
        <dbReference type="Proteomes" id="UP000199208"/>
    </source>
</evidence>
<proteinExistence type="predicted"/>
<evidence type="ECO:0000313" key="2">
    <source>
        <dbReference type="EMBL" id="SCZ79850.1"/>
    </source>
</evidence>
<keyword evidence="1" id="KW-0812">Transmembrane</keyword>
<feature type="transmembrane region" description="Helical" evidence="1">
    <location>
        <begin position="131"/>
        <end position="152"/>
    </location>
</feature>
<dbReference type="GO" id="GO:0005886">
    <property type="term" value="C:plasma membrane"/>
    <property type="evidence" value="ECO:0007669"/>
    <property type="project" value="TreeGrafter"/>
</dbReference>
<organism evidence="2 3">
    <name type="scientific">Acidaminobacter hydrogenoformans DSM 2784</name>
    <dbReference type="NCBI Taxonomy" id="1120920"/>
    <lineage>
        <taxon>Bacteria</taxon>
        <taxon>Bacillati</taxon>
        <taxon>Bacillota</taxon>
        <taxon>Clostridia</taxon>
        <taxon>Peptostreptococcales</taxon>
        <taxon>Acidaminobacteraceae</taxon>
        <taxon>Acidaminobacter</taxon>
    </lineage>
</organism>
<reference evidence="2 3" key="1">
    <citation type="submission" date="2016-10" db="EMBL/GenBank/DDBJ databases">
        <authorList>
            <person name="de Groot N.N."/>
        </authorList>
    </citation>
    <scope>NUCLEOTIDE SEQUENCE [LARGE SCALE GENOMIC DNA]</scope>
    <source>
        <strain evidence="2 3">DSM 2784</strain>
    </source>
</reference>